<name>A0A0M3JZE0_ANISI</name>
<gene>
    <name evidence="2" type="ORF">ASIM_LOCUS13293</name>
</gene>
<dbReference type="WBParaSite" id="ASIM_0001386501-mRNA-1">
    <property type="protein sequence ID" value="ASIM_0001386501-mRNA-1"/>
    <property type="gene ID" value="ASIM_0001386501"/>
</dbReference>
<evidence type="ECO:0000313" key="3">
    <source>
        <dbReference type="Proteomes" id="UP000267096"/>
    </source>
</evidence>
<keyword evidence="3" id="KW-1185">Reference proteome</keyword>
<dbReference type="Proteomes" id="UP000267096">
    <property type="component" value="Unassembled WGS sequence"/>
</dbReference>
<proteinExistence type="predicted"/>
<reference evidence="4" key="1">
    <citation type="submission" date="2017-02" db="UniProtKB">
        <authorList>
            <consortium name="WormBaseParasite"/>
        </authorList>
    </citation>
    <scope>IDENTIFICATION</scope>
</reference>
<organism evidence="4">
    <name type="scientific">Anisakis simplex</name>
    <name type="common">Herring worm</name>
    <dbReference type="NCBI Taxonomy" id="6269"/>
    <lineage>
        <taxon>Eukaryota</taxon>
        <taxon>Metazoa</taxon>
        <taxon>Ecdysozoa</taxon>
        <taxon>Nematoda</taxon>
        <taxon>Chromadorea</taxon>
        <taxon>Rhabditida</taxon>
        <taxon>Spirurina</taxon>
        <taxon>Ascaridomorpha</taxon>
        <taxon>Ascaridoidea</taxon>
        <taxon>Anisakidae</taxon>
        <taxon>Anisakis</taxon>
        <taxon>Anisakis simplex complex</taxon>
    </lineage>
</organism>
<feature type="compositionally biased region" description="Basic and acidic residues" evidence="1">
    <location>
        <begin position="136"/>
        <end position="146"/>
    </location>
</feature>
<dbReference type="InterPro" id="IPR027267">
    <property type="entry name" value="AH/BAR_dom_sf"/>
</dbReference>
<dbReference type="SUPFAM" id="SSF103657">
    <property type="entry name" value="BAR/IMD domain-like"/>
    <property type="match status" value="1"/>
</dbReference>
<evidence type="ECO:0000313" key="2">
    <source>
        <dbReference type="EMBL" id="VDK49370.1"/>
    </source>
</evidence>
<evidence type="ECO:0000256" key="1">
    <source>
        <dbReference type="SAM" id="MobiDB-lite"/>
    </source>
</evidence>
<dbReference type="OrthoDB" id="5795430at2759"/>
<reference evidence="2 3" key="2">
    <citation type="submission" date="2018-11" db="EMBL/GenBank/DDBJ databases">
        <authorList>
            <consortium name="Pathogen Informatics"/>
        </authorList>
    </citation>
    <scope>NUCLEOTIDE SEQUENCE [LARGE SCALE GENOMIC DNA]</scope>
</reference>
<dbReference type="Gene3D" id="1.20.1270.60">
    <property type="entry name" value="Arfaptin homology (AH) domain/BAR domain"/>
    <property type="match status" value="1"/>
</dbReference>
<protein>
    <submittedName>
        <fullName evidence="4">BAR domain-containing protein</fullName>
    </submittedName>
</protein>
<dbReference type="AlphaFoldDB" id="A0A0M3JZE0"/>
<accession>A0A0M3JZE0</accession>
<evidence type="ECO:0000313" key="4">
    <source>
        <dbReference type="WBParaSite" id="ASIM_0001386501-mRNA-1"/>
    </source>
</evidence>
<dbReference type="EMBL" id="UYRR01031356">
    <property type="protein sequence ID" value="VDK49370.1"/>
    <property type="molecule type" value="Genomic_DNA"/>
</dbReference>
<sequence length="204" mass="22731">MMFRRLKQNIMVKTGRASQTAFPPEVDKGISFCEASKKDVNNILKSVQSMVASFSGRGLSPHETFGGAMKEANSTFAELGRVERKSYDDSLNQFVNGFAKDWLKNGVAKQLDDISELKKRRLEKDACATSANNHPNDQERASKSAEAEQEYNNQLAVVEEDLKTIQSHCEKTVNEAKELMDLLASHYEKAYKTTKSGANKIAAM</sequence>
<feature type="region of interest" description="Disordered" evidence="1">
    <location>
        <begin position="125"/>
        <end position="151"/>
    </location>
</feature>